<dbReference type="GO" id="GO:0003735">
    <property type="term" value="F:structural constituent of ribosome"/>
    <property type="evidence" value="ECO:0007669"/>
    <property type="project" value="InterPro"/>
</dbReference>
<keyword evidence="4 7" id="KW-0689">Ribosomal protein</keyword>
<keyword evidence="3 7" id="KW-0694">RNA-binding</keyword>
<dbReference type="PANTHER" id="PTHR13479">
    <property type="entry name" value="30S RIBOSOMAL PROTEIN S18"/>
    <property type="match status" value="1"/>
</dbReference>
<evidence type="ECO:0000256" key="3">
    <source>
        <dbReference type="ARBA" id="ARBA00022884"/>
    </source>
</evidence>
<dbReference type="GO" id="GO:0005763">
    <property type="term" value="C:mitochondrial small ribosomal subunit"/>
    <property type="evidence" value="ECO:0007669"/>
    <property type="project" value="TreeGrafter"/>
</dbReference>
<dbReference type="GO" id="GO:0070181">
    <property type="term" value="F:small ribosomal subunit rRNA binding"/>
    <property type="evidence" value="ECO:0007669"/>
    <property type="project" value="TreeGrafter"/>
</dbReference>
<geneLocation type="chloroplast" evidence="9"/>
<comment type="subunit">
    <text evidence="2 7">Part of the 30S ribosomal subunit.</text>
</comment>
<dbReference type="Gene3D" id="4.10.640.10">
    <property type="entry name" value="Ribosomal protein S18"/>
    <property type="match status" value="1"/>
</dbReference>
<evidence type="ECO:0000256" key="8">
    <source>
        <dbReference type="RuleBase" id="RU003910"/>
    </source>
</evidence>
<keyword evidence="7" id="KW-0699">rRNA-binding</keyword>
<evidence type="ECO:0000256" key="5">
    <source>
        <dbReference type="ARBA" id="ARBA00023274"/>
    </source>
</evidence>
<dbReference type="NCBIfam" id="TIGR00165">
    <property type="entry name" value="S18"/>
    <property type="match status" value="1"/>
</dbReference>
<accession>A0A386AZT4</accession>
<comment type="subcellular location">
    <subcellularLocation>
        <location evidence="7">Plastid</location>
        <location evidence="7">Chloroplast</location>
    </subcellularLocation>
</comment>
<evidence type="ECO:0000256" key="6">
    <source>
        <dbReference type="ARBA" id="ARBA00035266"/>
    </source>
</evidence>
<organism evidence="9">
    <name type="scientific">Boodleopsis sp. H.0758</name>
    <dbReference type="NCBI Taxonomy" id="2320802"/>
    <lineage>
        <taxon>Eukaryota</taxon>
        <taxon>Viridiplantae</taxon>
        <taxon>Chlorophyta</taxon>
        <taxon>core chlorophytes</taxon>
        <taxon>Ulvophyceae</taxon>
        <taxon>TCBD clade</taxon>
        <taxon>Bryopsidales</taxon>
        <taxon>Halimedineae</taxon>
        <taxon>Halimedaceae</taxon>
        <taxon>Rhipileae</taxon>
        <taxon>Boodleopsis</taxon>
    </lineage>
</organism>
<keyword evidence="9" id="KW-0150">Chloroplast</keyword>
<evidence type="ECO:0000256" key="4">
    <source>
        <dbReference type="ARBA" id="ARBA00022980"/>
    </source>
</evidence>
<reference evidence="9" key="2">
    <citation type="journal article" date="2019" name="Mol. Phylogenet. Evol.">
        <title>Reassessment of the classification of bryopsidales (chlorophyta) based on chloroplast phylogenomic analyses.</title>
        <authorList>
            <person name="Cremen M.C."/>
            <person name="Leliaert F."/>
            <person name="West J."/>
            <person name="Lam D.W."/>
            <person name="Shimada S."/>
            <person name="Lopez-Bautista J.M."/>
            <person name="Verbruggen H."/>
        </authorList>
    </citation>
    <scope>NUCLEOTIDE SEQUENCE</scope>
</reference>
<evidence type="ECO:0000256" key="2">
    <source>
        <dbReference type="ARBA" id="ARBA00011458"/>
    </source>
</evidence>
<dbReference type="SUPFAM" id="SSF46911">
    <property type="entry name" value="Ribosomal protein S18"/>
    <property type="match status" value="1"/>
</dbReference>
<dbReference type="GO" id="GO:0009507">
    <property type="term" value="C:chloroplast"/>
    <property type="evidence" value="ECO:0007669"/>
    <property type="project" value="UniProtKB-SubCell"/>
</dbReference>
<dbReference type="PRINTS" id="PR00974">
    <property type="entry name" value="RIBOSOMALS18"/>
</dbReference>
<dbReference type="RefSeq" id="YP_009519037.1">
    <property type="nucleotide sequence ID" value="NC_039521.1"/>
</dbReference>
<keyword evidence="9" id="KW-0934">Plastid</keyword>
<reference evidence="9" key="1">
    <citation type="submission" date="2018-07" db="EMBL/GenBank/DDBJ databases">
        <authorList>
            <person name="Quirk P.G."/>
            <person name="Krulwich T.A."/>
        </authorList>
    </citation>
    <scope>NUCLEOTIDE SEQUENCE</scope>
</reference>
<evidence type="ECO:0000313" key="9">
    <source>
        <dbReference type="EMBL" id="AYC64955.1"/>
    </source>
</evidence>
<dbReference type="InterPro" id="IPR001648">
    <property type="entry name" value="Ribosomal_bS18"/>
</dbReference>
<dbReference type="Pfam" id="PF01084">
    <property type="entry name" value="Ribosomal_S18"/>
    <property type="match status" value="1"/>
</dbReference>
<name>A0A386AZT4_9CHLO</name>
<dbReference type="GO" id="GO:0006412">
    <property type="term" value="P:translation"/>
    <property type="evidence" value="ECO:0007669"/>
    <property type="project" value="UniProtKB-UniRule"/>
</dbReference>
<gene>
    <name evidence="7 9" type="primary">rps18</name>
</gene>
<dbReference type="AlphaFoldDB" id="A0A386AZT4"/>
<sequence length="80" mass="9716">MKNKFLKKKNFDFELYSKNISNNHINYKNIKLLYNYINISGRIIPKRLNKLKTKQQRYLSKSIKNARIMGFLPFVKLLDY</sequence>
<protein>
    <recommendedName>
        <fullName evidence="6 7">Small ribosomal subunit protein bS18c</fullName>
    </recommendedName>
</protein>
<dbReference type="GeneID" id="38278762"/>
<evidence type="ECO:0000256" key="1">
    <source>
        <dbReference type="ARBA" id="ARBA00005589"/>
    </source>
</evidence>
<dbReference type="HAMAP" id="MF_00270">
    <property type="entry name" value="Ribosomal_bS18"/>
    <property type="match status" value="1"/>
</dbReference>
<dbReference type="InterPro" id="IPR036870">
    <property type="entry name" value="Ribosomal_bS18_sf"/>
</dbReference>
<proteinExistence type="inferred from homology"/>
<evidence type="ECO:0000256" key="7">
    <source>
        <dbReference type="HAMAP-Rule" id="MF_00270"/>
    </source>
</evidence>
<dbReference type="EMBL" id="MH591104">
    <property type="protein sequence ID" value="AYC64955.1"/>
    <property type="molecule type" value="Genomic_DNA"/>
</dbReference>
<keyword evidence="5 7" id="KW-0687">Ribonucleoprotein</keyword>
<dbReference type="PANTHER" id="PTHR13479:SF40">
    <property type="entry name" value="SMALL RIBOSOMAL SUBUNIT PROTEIN BS18M"/>
    <property type="match status" value="1"/>
</dbReference>
<comment type="similarity">
    <text evidence="1 7 8">Belongs to the bacterial ribosomal protein bS18 family.</text>
</comment>